<dbReference type="Proteomes" id="UP001487305">
    <property type="component" value="Unassembled WGS sequence"/>
</dbReference>
<comment type="caution">
    <text evidence="1">The sequence shown here is derived from an EMBL/GenBank/DDBJ whole genome shotgun (WGS) entry which is preliminary data.</text>
</comment>
<proteinExistence type="predicted"/>
<evidence type="ECO:0000313" key="1">
    <source>
        <dbReference type="EMBL" id="MEQ3363715.1"/>
    </source>
</evidence>
<dbReference type="RefSeq" id="WP_146007816.1">
    <property type="nucleotide sequence ID" value="NZ_JBBNOP010000011.1"/>
</dbReference>
<keyword evidence="2" id="KW-1185">Reference proteome</keyword>
<accession>A0ABV1JF57</accession>
<sequence length="149" mass="15638">MDCTTCHTEEAATMEDGSMGACVHVQEAQTECSTCHVDSATLSEVHQDATATDVMPKKLKESSVEPATCQAAGCHDVSADDMLALTADVTELTDSQGTQVNPHEVMGLTAGHADILCSDCHSMHKAKANAADTCVSCHHAGVYECNTCH</sequence>
<dbReference type="SUPFAM" id="SSF48695">
    <property type="entry name" value="Multiheme cytochromes"/>
    <property type="match status" value="1"/>
</dbReference>
<reference evidence="1 2" key="1">
    <citation type="submission" date="2024-04" db="EMBL/GenBank/DDBJ databases">
        <title>Human intestinal bacterial collection.</title>
        <authorList>
            <person name="Pauvert C."/>
            <person name="Hitch T.C.A."/>
            <person name="Clavel T."/>
        </authorList>
    </citation>
    <scope>NUCLEOTIDE SEQUENCE [LARGE SCALE GENOMIC DNA]</scope>
    <source>
        <strain evidence="1 2">CLA-KB-H42</strain>
    </source>
</reference>
<organism evidence="1 2">
    <name type="scientific">Raoultibacter massiliensis</name>
    <dbReference type="NCBI Taxonomy" id="1852371"/>
    <lineage>
        <taxon>Bacteria</taxon>
        <taxon>Bacillati</taxon>
        <taxon>Actinomycetota</taxon>
        <taxon>Coriobacteriia</taxon>
        <taxon>Eggerthellales</taxon>
        <taxon>Eggerthellaceae</taxon>
        <taxon>Raoultibacter</taxon>
    </lineage>
</organism>
<gene>
    <name evidence="1" type="ORF">AAA083_12090</name>
</gene>
<dbReference type="EMBL" id="JBBNOP010000011">
    <property type="protein sequence ID" value="MEQ3363715.1"/>
    <property type="molecule type" value="Genomic_DNA"/>
</dbReference>
<dbReference type="InterPro" id="IPR036280">
    <property type="entry name" value="Multihaem_cyt_sf"/>
</dbReference>
<evidence type="ECO:0000313" key="2">
    <source>
        <dbReference type="Proteomes" id="UP001487305"/>
    </source>
</evidence>
<evidence type="ECO:0008006" key="3">
    <source>
        <dbReference type="Google" id="ProtNLM"/>
    </source>
</evidence>
<name>A0ABV1JF57_9ACTN</name>
<protein>
    <recommendedName>
        <fullName evidence="3">Tetrahaem cytochrome domain-containing protein</fullName>
    </recommendedName>
</protein>